<sequence length="287" mass="30793">MRHTPGPVRRWVLAARARTLPAAIVPVVVGALSVRPTEMNLTRTIGAAVVALALQIGTNYANDYSDGIKGTDENRVGPFRLTASGLVKKNLVRTMAFAWFLVAAIVGLMLAISTTLWLIPIGISAVLAGWFYTGGPKPYGYFGFGELFVMIYFGFVATVGTAFLQNQHVPTRAWWLALMCGSMACALLESNNLRDVTGDIEAGKKTLAARLGRARASWLYVACVLGVAVGAGGALKFGFLFGLLYLVPLHRLVFTNFQGRALLPLLQITSHIQLTIGAGISVVLLVQ</sequence>
<dbReference type="InterPro" id="IPR026046">
    <property type="entry name" value="UBIAD1"/>
</dbReference>
<evidence type="ECO:0000256" key="8">
    <source>
        <dbReference type="ARBA" id="ARBA00023136"/>
    </source>
</evidence>
<accession>A0A6J7DU98</accession>
<dbReference type="EMBL" id="CAFBLN010000037">
    <property type="protein sequence ID" value="CAB4873148.1"/>
    <property type="molecule type" value="Genomic_DNA"/>
</dbReference>
<dbReference type="PANTHER" id="PTHR13929:SF0">
    <property type="entry name" value="UBIA PRENYLTRANSFERASE DOMAIN-CONTAINING PROTEIN 1"/>
    <property type="match status" value="1"/>
</dbReference>
<dbReference type="PANTHER" id="PTHR13929">
    <property type="entry name" value="1,4-DIHYDROXY-2-NAPHTHOATE OCTAPRENYLTRANSFERASE"/>
    <property type="match status" value="1"/>
</dbReference>
<feature type="transmembrane region" description="Helical" evidence="9">
    <location>
        <begin position="139"/>
        <end position="164"/>
    </location>
</feature>
<keyword evidence="3" id="KW-0474">Menaquinone biosynthesis</keyword>
<dbReference type="GO" id="GO:0016020">
    <property type="term" value="C:membrane"/>
    <property type="evidence" value="ECO:0007669"/>
    <property type="project" value="UniProtKB-SubCell"/>
</dbReference>
<evidence type="ECO:0000256" key="4">
    <source>
        <dbReference type="ARBA" id="ARBA00022475"/>
    </source>
</evidence>
<gene>
    <name evidence="10" type="ORF">UFOPK3381_00929</name>
</gene>
<protein>
    <submittedName>
        <fullName evidence="10">Unannotated protein</fullName>
    </submittedName>
</protein>
<evidence type="ECO:0000256" key="1">
    <source>
        <dbReference type="ARBA" id="ARBA00004141"/>
    </source>
</evidence>
<feature type="transmembrane region" description="Helical" evidence="9">
    <location>
        <begin position="218"/>
        <end position="245"/>
    </location>
</feature>
<feature type="transmembrane region" description="Helical" evidence="9">
    <location>
        <begin position="96"/>
        <end position="119"/>
    </location>
</feature>
<keyword evidence="6 9" id="KW-0812">Transmembrane</keyword>
<comment type="pathway">
    <text evidence="2">Quinol/quinone metabolism; menaquinone biosynthesis.</text>
</comment>
<comment type="subcellular location">
    <subcellularLocation>
        <location evidence="1">Membrane</location>
        <topology evidence="1">Multi-pass membrane protein</topology>
    </subcellularLocation>
</comment>
<dbReference type="Gene3D" id="1.10.357.140">
    <property type="entry name" value="UbiA prenyltransferase"/>
    <property type="match status" value="1"/>
</dbReference>
<evidence type="ECO:0000256" key="7">
    <source>
        <dbReference type="ARBA" id="ARBA00022989"/>
    </source>
</evidence>
<dbReference type="GO" id="GO:0009234">
    <property type="term" value="P:menaquinone biosynthetic process"/>
    <property type="evidence" value="ECO:0007669"/>
    <property type="project" value="UniProtKB-UniPathway"/>
</dbReference>
<dbReference type="UniPathway" id="UPA00079"/>
<organism evidence="10">
    <name type="scientific">freshwater metagenome</name>
    <dbReference type="NCBI Taxonomy" id="449393"/>
    <lineage>
        <taxon>unclassified sequences</taxon>
        <taxon>metagenomes</taxon>
        <taxon>ecological metagenomes</taxon>
    </lineage>
</organism>
<dbReference type="HAMAP" id="MF_01937">
    <property type="entry name" value="MenA_1"/>
    <property type="match status" value="1"/>
</dbReference>
<dbReference type="CDD" id="cd13962">
    <property type="entry name" value="PT_UbiA_UBIAD1"/>
    <property type="match status" value="1"/>
</dbReference>
<keyword evidence="4" id="KW-1003">Cell membrane</keyword>
<feature type="transmembrane region" description="Helical" evidence="9">
    <location>
        <begin position="265"/>
        <end position="286"/>
    </location>
</feature>
<reference evidence="10" key="1">
    <citation type="submission" date="2020-05" db="EMBL/GenBank/DDBJ databases">
        <authorList>
            <person name="Chiriac C."/>
            <person name="Salcher M."/>
            <person name="Ghai R."/>
            <person name="Kavagutti S V."/>
        </authorList>
    </citation>
    <scope>NUCLEOTIDE SEQUENCE</scope>
</reference>
<proteinExistence type="inferred from homology"/>
<evidence type="ECO:0000256" key="2">
    <source>
        <dbReference type="ARBA" id="ARBA00004863"/>
    </source>
</evidence>
<dbReference type="InterPro" id="IPR004657">
    <property type="entry name" value="MenA"/>
</dbReference>
<keyword evidence="7 9" id="KW-1133">Transmembrane helix</keyword>
<dbReference type="InterPro" id="IPR000537">
    <property type="entry name" value="UbiA_prenyltransferase"/>
</dbReference>
<keyword evidence="8 9" id="KW-0472">Membrane</keyword>
<evidence type="ECO:0000256" key="3">
    <source>
        <dbReference type="ARBA" id="ARBA00022428"/>
    </source>
</evidence>
<evidence type="ECO:0000256" key="9">
    <source>
        <dbReference type="SAM" id="Phobius"/>
    </source>
</evidence>
<dbReference type="GO" id="GO:0042371">
    <property type="term" value="P:vitamin K biosynthetic process"/>
    <property type="evidence" value="ECO:0007669"/>
    <property type="project" value="TreeGrafter"/>
</dbReference>
<dbReference type="Pfam" id="PF01040">
    <property type="entry name" value="UbiA"/>
    <property type="match status" value="1"/>
</dbReference>
<dbReference type="GO" id="GO:0046428">
    <property type="term" value="F:1,4-dihydroxy-2-naphthoate polyprenyltransferase activity"/>
    <property type="evidence" value="ECO:0007669"/>
    <property type="project" value="InterPro"/>
</dbReference>
<evidence type="ECO:0000313" key="10">
    <source>
        <dbReference type="EMBL" id="CAB4873148.1"/>
    </source>
</evidence>
<dbReference type="AlphaFoldDB" id="A0A6J7DU98"/>
<evidence type="ECO:0000256" key="5">
    <source>
        <dbReference type="ARBA" id="ARBA00022679"/>
    </source>
</evidence>
<dbReference type="InterPro" id="IPR044878">
    <property type="entry name" value="UbiA_sf"/>
</dbReference>
<evidence type="ECO:0000256" key="6">
    <source>
        <dbReference type="ARBA" id="ARBA00022692"/>
    </source>
</evidence>
<keyword evidence="5" id="KW-0808">Transferase</keyword>
<name>A0A6J7DU98_9ZZZZ</name>
<dbReference type="NCBIfam" id="NF004751">
    <property type="entry name" value="PRK06080.1-3"/>
    <property type="match status" value="1"/>
</dbReference>
<dbReference type="PIRSF" id="PIRSF005355">
    <property type="entry name" value="UBIAD1"/>
    <property type="match status" value="1"/>
</dbReference>
<dbReference type="NCBIfam" id="TIGR00751">
    <property type="entry name" value="menA"/>
    <property type="match status" value="1"/>
</dbReference>